<dbReference type="RefSeq" id="WP_074717359.1">
    <property type="nucleotide sequence ID" value="NZ_FNWV01000007.1"/>
</dbReference>
<name>A0A1H6KEX3_RUMFL</name>
<evidence type="ECO:0000313" key="3">
    <source>
        <dbReference type="Proteomes" id="UP000183190"/>
    </source>
</evidence>
<reference evidence="2 3" key="1">
    <citation type="submission" date="2016-10" db="EMBL/GenBank/DDBJ databases">
        <authorList>
            <person name="de Groot N.N."/>
        </authorList>
    </citation>
    <scope>NUCLEOTIDE SEQUENCE [LARGE SCALE GENOMIC DNA]</scope>
    <source>
        <strain evidence="2 3">YAD2003</strain>
    </source>
</reference>
<protein>
    <submittedName>
        <fullName evidence="2">Uncharacterized protein</fullName>
    </submittedName>
</protein>
<dbReference type="Proteomes" id="UP000183190">
    <property type="component" value="Unassembled WGS sequence"/>
</dbReference>
<sequence length="307" mass="33106">MNKFMKKAMAAACALAVVGGVPTAFGTEIFPPALTASAAENEVTLTEAQVELASSITLDFYADKSSLAAASVDSVELSGPNGVKNISVDADSEVFSYDLYPTQLGEDVTIKFKNGDDIVKIADKGESFKYTVNDYCAAVEAGSSTDYTDEAKNAAKSLKNLGIASDNYFNNKDTAITFMDESYDLSSYAPDFGEDTTAKISLLLDSITKFRVYIDGLTVPESADLEDSDGVTSIYSQNGKNGKACFESTFLYPQFFSEVQTITYGSKTYKASALSYCFRALNSSDAKTQNIGKAAYEYYKYITAYLA</sequence>
<feature type="signal peptide" evidence="1">
    <location>
        <begin position="1"/>
        <end position="26"/>
    </location>
</feature>
<evidence type="ECO:0000256" key="1">
    <source>
        <dbReference type="SAM" id="SignalP"/>
    </source>
</evidence>
<dbReference type="AlphaFoldDB" id="A0A1H6KEX3"/>
<feature type="chain" id="PRO_5010329136" evidence="1">
    <location>
        <begin position="27"/>
        <end position="307"/>
    </location>
</feature>
<accession>A0A1H6KEX3</accession>
<organism evidence="2 3">
    <name type="scientific">Ruminococcus flavefaciens</name>
    <dbReference type="NCBI Taxonomy" id="1265"/>
    <lineage>
        <taxon>Bacteria</taxon>
        <taxon>Bacillati</taxon>
        <taxon>Bacillota</taxon>
        <taxon>Clostridia</taxon>
        <taxon>Eubacteriales</taxon>
        <taxon>Oscillospiraceae</taxon>
        <taxon>Ruminococcus</taxon>
    </lineage>
</organism>
<keyword evidence="1" id="KW-0732">Signal</keyword>
<dbReference type="EMBL" id="FNWV01000007">
    <property type="protein sequence ID" value="SEH70036.1"/>
    <property type="molecule type" value="Genomic_DNA"/>
</dbReference>
<gene>
    <name evidence="2" type="ORF">SAMN02910265_02220</name>
</gene>
<evidence type="ECO:0000313" key="2">
    <source>
        <dbReference type="EMBL" id="SEH70036.1"/>
    </source>
</evidence>
<proteinExistence type="predicted"/>